<evidence type="ECO:0000256" key="1">
    <source>
        <dbReference type="SAM" id="MobiDB-lite"/>
    </source>
</evidence>
<sequence>MSHYFSGRNFGLSEHSTYTPVRLVGKSLALSGRKTARTSVAFQPIGGRPGSPPFCATLLGIRSLSEALPHPRSTRCTQVGTYACTYSNVVLGYERASHHLASISGRLPGHLRSDPARHHTYQRNRTHRVEYPLHGRSWESDSACDHKSHHSHPDTPRRPAASTSCSSAPIHTTATAAASRLARWFHSHIPFPARYASRRVIAASAASPRRPRPSEIIRRRTCGQPGRR</sequence>
<evidence type="ECO:0000313" key="2">
    <source>
        <dbReference type="EMBL" id="KAH7046637.1"/>
    </source>
</evidence>
<organism evidence="2 3">
    <name type="scientific">Macrophomina phaseolina</name>
    <dbReference type="NCBI Taxonomy" id="35725"/>
    <lineage>
        <taxon>Eukaryota</taxon>
        <taxon>Fungi</taxon>
        <taxon>Dikarya</taxon>
        <taxon>Ascomycota</taxon>
        <taxon>Pezizomycotina</taxon>
        <taxon>Dothideomycetes</taxon>
        <taxon>Dothideomycetes incertae sedis</taxon>
        <taxon>Botryosphaeriales</taxon>
        <taxon>Botryosphaeriaceae</taxon>
        <taxon>Macrophomina</taxon>
    </lineage>
</organism>
<protein>
    <submittedName>
        <fullName evidence="2">Uncharacterized protein</fullName>
    </submittedName>
</protein>
<dbReference type="EMBL" id="JAGTJR010000017">
    <property type="protein sequence ID" value="KAH7046637.1"/>
    <property type="molecule type" value="Genomic_DNA"/>
</dbReference>
<gene>
    <name evidence="2" type="ORF">B0J12DRAFT_133972</name>
</gene>
<name>A0ABQ8G6U0_9PEZI</name>
<accession>A0ABQ8G6U0</accession>
<dbReference type="Proteomes" id="UP000774617">
    <property type="component" value="Unassembled WGS sequence"/>
</dbReference>
<keyword evidence="3" id="KW-1185">Reference proteome</keyword>
<feature type="region of interest" description="Disordered" evidence="1">
    <location>
        <begin position="203"/>
        <end position="228"/>
    </location>
</feature>
<feature type="region of interest" description="Disordered" evidence="1">
    <location>
        <begin position="140"/>
        <end position="167"/>
    </location>
</feature>
<evidence type="ECO:0000313" key="3">
    <source>
        <dbReference type="Proteomes" id="UP000774617"/>
    </source>
</evidence>
<proteinExistence type="predicted"/>
<comment type="caution">
    <text evidence="2">The sequence shown here is derived from an EMBL/GenBank/DDBJ whole genome shotgun (WGS) entry which is preliminary data.</text>
</comment>
<feature type="compositionally biased region" description="Basic and acidic residues" evidence="1">
    <location>
        <begin position="140"/>
        <end position="157"/>
    </location>
</feature>
<reference evidence="2 3" key="1">
    <citation type="journal article" date="2021" name="Nat. Commun.">
        <title>Genetic determinants of endophytism in the Arabidopsis root mycobiome.</title>
        <authorList>
            <person name="Mesny F."/>
            <person name="Miyauchi S."/>
            <person name="Thiergart T."/>
            <person name="Pickel B."/>
            <person name="Atanasova L."/>
            <person name="Karlsson M."/>
            <person name="Huettel B."/>
            <person name="Barry K.W."/>
            <person name="Haridas S."/>
            <person name="Chen C."/>
            <person name="Bauer D."/>
            <person name="Andreopoulos W."/>
            <person name="Pangilinan J."/>
            <person name="LaButti K."/>
            <person name="Riley R."/>
            <person name="Lipzen A."/>
            <person name="Clum A."/>
            <person name="Drula E."/>
            <person name="Henrissat B."/>
            <person name="Kohler A."/>
            <person name="Grigoriev I.V."/>
            <person name="Martin F.M."/>
            <person name="Hacquard S."/>
        </authorList>
    </citation>
    <scope>NUCLEOTIDE SEQUENCE [LARGE SCALE GENOMIC DNA]</scope>
    <source>
        <strain evidence="2 3">MPI-SDFR-AT-0080</strain>
    </source>
</reference>